<feature type="transmembrane region" description="Helical" evidence="1">
    <location>
        <begin position="6"/>
        <end position="22"/>
    </location>
</feature>
<keyword evidence="1" id="KW-0472">Membrane</keyword>
<evidence type="ECO:0000313" key="2">
    <source>
        <dbReference type="EMBL" id="OTN77660.1"/>
    </source>
</evidence>
<reference evidence="2 3" key="1">
    <citation type="submission" date="2017-05" db="EMBL/GenBank/DDBJ databases">
        <title>The Genome Sequence of Enterococcus sp. 8G7_MSG3316.</title>
        <authorList>
            <consortium name="The Broad Institute Genomics Platform"/>
            <consortium name="The Broad Institute Genomic Center for Infectious Diseases"/>
            <person name="Earl A."/>
            <person name="Manson A."/>
            <person name="Schwartman J."/>
            <person name="Gilmore M."/>
            <person name="Abouelleil A."/>
            <person name="Cao P."/>
            <person name="Chapman S."/>
            <person name="Cusick C."/>
            <person name="Shea T."/>
            <person name="Young S."/>
            <person name="Neafsey D."/>
            <person name="Nusbaum C."/>
            <person name="Birren B."/>
        </authorList>
    </citation>
    <scope>NUCLEOTIDE SEQUENCE [LARGE SCALE GENOMIC DNA]</scope>
    <source>
        <strain evidence="2 3">8G7_MSG3316</strain>
    </source>
</reference>
<comment type="caution">
    <text evidence="2">The sequence shown here is derived from an EMBL/GenBank/DDBJ whole genome shotgun (WGS) entry which is preliminary data.</text>
</comment>
<accession>A0A242A9U9</accession>
<gene>
    <name evidence="2" type="ORF">A5886_002760</name>
</gene>
<dbReference type="EMBL" id="NGKU01000001">
    <property type="protein sequence ID" value="OTN77660.1"/>
    <property type="molecule type" value="Genomic_DNA"/>
</dbReference>
<evidence type="ECO:0000313" key="3">
    <source>
        <dbReference type="Proteomes" id="UP000195043"/>
    </source>
</evidence>
<sequence length="98" mass="11552">MLGYLFVVVVILCLFIFTYQHLRRFLFESKKQQEAVRGYYLVSHTYEETNGQSRYYGVFQQGSQQVTLELSLQLYLQIKPPMRGELVALDGKVRSFVF</sequence>
<keyword evidence="1" id="KW-0812">Transmembrane</keyword>
<name>A0A242A9U9_9ENTE</name>
<evidence type="ECO:0000256" key="1">
    <source>
        <dbReference type="SAM" id="Phobius"/>
    </source>
</evidence>
<keyword evidence="1" id="KW-1133">Transmembrane helix</keyword>
<dbReference type="Proteomes" id="UP000195043">
    <property type="component" value="Unassembled WGS sequence"/>
</dbReference>
<keyword evidence="3" id="KW-1185">Reference proteome</keyword>
<evidence type="ECO:0008006" key="4">
    <source>
        <dbReference type="Google" id="ProtNLM"/>
    </source>
</evidence>
<dbReference type="OrthoDB" id="2186653at2"/>
<dbReference type="RefSeq" id="WP_086275660.1">
    <property type="nucleotide sequence ID" value="NZ_NGKU01000001.1"/>
</dbReference>
<dbReference type="AlphaFoldDB" id="A0A242A9U9"/>
<organism evidence="2 3">
    <name type="scientific">Candidatus Enterococcus testudinis</name>
    <dbReference type="NCBI Taxonomy" id="1834191"/>
    <lineage>
        <taxon>Bacteria</taxon>
        <taxon>Bacillati</taxon>
        <taxon>Bacillota</taxon>
        <taxon>Bacilli</taxon>
        <taxon>Lactobacillales</taxon>
        <taxon>Enterococcaceae</taxon>
        <taxon>Enterococcus</taxon>
    </lineage>
</organism>
<dbReference type="STRING" id="1834191.A5886_002760"/>
<proteinExistence type="predicted"/>
<protein>
    <recommendedName>
        <fullName evidence="4">DUF2500 domain-containing protein</fullName>
    </recommendedName>
</protein>